<dbReference type="Gene3D" id="3.90.1590.10">
    <property type="entry name" value="glutathione-dependent formaldehyde- activating enzyme (gfa)"/>
    <property type="match status" value="1"/>
</dbReference>
<proteinExistence type="inferred from homology"/>
<dbReference type="KEGG" id="hdh:G5B40_08765"/>
<evidence type="ECO:0000256" key="2">
    <source>
        <dbReference type="ARBA" id="ARBA00022723"/>
    </source>
</evidence>
<dbReference type="InterPro" id="IPR006913">
    <property type="entry name" value="CENP-V/GFA"/>
</dbReference>
<dbReference type="RefSeq" id="WP_165097604.1">
    <property type="nucleotide sequence ID" value="NZ_CP049056.1"/>
</dbReference>
<dbReference type="PANTHER" id="PTHR33337">
    <property type="entry name" value="GFA DOMAIN-CONTAINING PROTEIN"/>
    <property type="match status" value="1"/>
</dbReference>
<evidence type="ECO:0000256" key="1">
    <source>
        <dbReference type="ARBA" id="ARBA00005495"/>
    </source>
</evidence>
<keyword evidence="7" id="KW-1185">Reference proteome</keyword>
<dbReference type="PROSITE" id="PS51891">
    <property type="entry name" value="CENP_V_GFA"/>
    <property type="match status" value="1"/>
</dbReference>
<dbReference type="GO" id="GO:0016846">
    <property type="term" value="F:carbon-sulfur lyase activity"/>
    <property type="evidence" value="ECO:0007669"/>
    <property type="project" value="InterPro"/>
</dbReference>
<dbReference type="GO" id="GO:0046872">
    <property type="term" value="F:metal ion binding"/>
    <property type="evidence" value="ECO:0007669"/>
    <property type="project" value="UniProtKB-KW"/>
</dbReference>
<dbReference type="EMBL" id="CP049056">
    <property type="protein sequence ID" value="QIE55540.1"/>
    <property type="molecule type" value="Genomic_DNA"/>
</dbReference>
<feature type="domain" description="CENP-V/GFA" evidence="5">
    <location>
        <begin position="9"/>
        <end position="117"/>
    </location>
</feature>
<dbReference type="Pfam" id="PF04828">
    <property type="entry name" value="GFA"/>
    <property type="match status" value="1"/>
</dbReference>
<organism evidence="6 7">
    <name type="scientific">Pikeienuella piscinae</name>
    <dbReference type="NCBI Taxonomy" id="2748098"/>
    <lineage>
        <taxon>Bacteria</taxon>
        <taxon>Pseudomonadati</taxon>
        <taxon>Pseudomonadota</taxon>
        <taxon>Alphaproteobacteria</taxon>
        <taxon>Rhodobacterales</taxon>
        <taxon>Paracoccaceae</taxon>
        <taxon>Pikeienuella</taxon>
    </lineage>
</organism>
<evidence type="ECO:0000313" key="6">
    <source>
        <dbReference type="EMBL" id="QIE55540.1"/>
    </source>
</evidence>
<keyword evidence="4" id="KW-0456">Lyase</keyword>
<evidence type="ECO:0000313" key="7">
    <source>
        <dbReference type="Proteomes" id="UP000503336"/>
    </source>
</evidence>
<reference evidence="6 7" key="1">
    <citation type="submission" date="2020-02" db="EMBL/GenBank/DDBJ databases">
        <title>complete genome sequence of Rhodobacteraceae bacterium.</title>
        <authorList>
            <person name="Park J."/>
            <person name="Kim Y.-S."/>
            <person name="Kim K.-H."/>
        </authorList>
    </citation>
    <scope>NUCLEOTIDE SEQUENCE [LARGE SCALE GENOMIC DNA]</scope>
    <source>
        <strain evidence="6 7">RR4-56</strain>
    </source>
</reference>
<accession>A0A7L5BTS6</accession>
<gene>
    <name evidence="6" type="ORF">G5B40_08765</name>
</gene>
<dbReference type="Proteomes" id="UP000503336">
    <property type="component" value="Chromosome"/>
</dbReference>
<keyword evidence="3" id="KW-0862">Zinc</keyword>
<dbReference type="AlphaFoldDB" id="A0A7L5BTS6"/>
<evidence type="ECO:0000256" key="4">
    <source>
        <dbReference type="ARBA" id="ARBA00023239"/>
    </source>
</evidence>
<keyword evidence="2" id="KW-0479">Metal-binding</keyword>
<dbReference type="InterPro" id="IPR011057">
    <property type="entry name" value="Mss4-like_sf"/>
</dbReference>
<comment type="similarity">
    <text evidence="1">Belongs to the Gfa family.</text>
</comment>
<evidence type="ECO:0000256" key="3">
    <source>
        <dbReference type="ARBA" id="ARBA00022833"/>
    </source>
</evidence>
<protein>
    <submittedName>
        <fullName evidence="6">GFA family protein</fullName>
    </submittedName>
</protein>
<dbReference type="PANTHER" id="PTHR33337:SF40">
    <property type="entry name" value="CENP-V_GFA DOMAIN-CONTAINING PROTEIN-RELATED"/>
    <property type="match status" value="1"/>
</dbReference>
<evidence type="ECO:0000259" key="5">
    <source>
        <dbReference type="PROSITE" id="PS51891"/>
    </source>
</evidence>
<dbReference type="SUPFAM" id="SSF51316">
    <property type="entry name" value="Mss4-like"/>
    <property type="match status" value="1"/>
</dbReference>
<sequence>MRNEAPETMTGHCLCGAVRLSVAHPVREASACHCAMCRRWSGAAIWGFEAPAEAVTVQGPVETYRSSSFAERAWCRRCGTHLWIRDDGEGFDLTPGLFDDAADFVLTREVYADRAFDCVSLAGGHARVKRADYERDHPFVEDKP</sequence>
<name>A0A7L5BTS6_9RHOB</name>